<dbReference type="PANTHER" id="PTHR43157:SF31">
    <property type="entry name" value="PHOSPHATIDYLINOSITOL-GLYCAN BIOSYNTHESIS CLASS F PROTEIN"/>
    <property type="match status" value="1"/>
</dbReference>
<dbReference type="Pfam" id="PF00106">
    <property type="entry name" value="adh_short"/>
    <property type="match status" value="1"/>
</dbReference>
<comment type="caution">
    <text evidence="2">The sequence shown here is derived from an EMBL/GenBank/DDBJ whole genome shotgun (WGS) entry which is preliminary data.</text>
</comment>
<keyword evidence="3" id="KW-1185">Reference proteome</keyword>
<organism evidence="2 3">
    <name type="scientific">Trichoglossum hirsutum</name>
    <dbReference type="NCBI Taxonomy" id="265104"/>
    <lineage>
        <taxon>Eukaryota</taxon>
        <taxon>Fungi</taxon>
        <taxon>Dikarya</taxon>
        <taxon>Ascomycota</taxon>
        <taxon>Pezizomycotina</taxon>
        <taxon>Geoglossomycetes</taxon>
        <taxon>Geoglossales</taxon>
        <taxon>Geoglossaceae</taxon>
        <taxon>Trichoglossum</taxon>
    </lineage>
</organism>
<sequence>MADQYLESLEDLTGKVAVVTGGAASIGLETTILLARKGCTVYVASRNRTKATLAIDTAVARLSPDAKDRVIFHHLDLSSIPSALESANAFLSRKDARLDILIGNAAIMTPTYTLNPDGIESTFATNVLGHFAFITTLLPLLKKAENARVVVVNSLAYANVPAIDYGELTREKGEDGTSVMDLRRGFMRYGVSKLGLTYFTRELDKRLRDEGVKTIKVNTCHPGTASSSYSRMTRSVPTNHPSINLGIVSSTSLGNGSLSPLGRFVEYFIRTLVGLLDNTAADAAKTQVFLAAGKLVRDDDVHGEYWLPIFSWSMQYCGCRPEEVTKLAMDEVEQEKLWAFCEDLVGRARCGPAGCKA</sequence>
<dbReference type="InterPro" id="IPR002347">
    <property type="entry name" value="SDR_fam"/>
</dbReference>
<accession>A0A9P8RNP8</accession>
<gene>
    <name evidence="2" type="ORF">GP486_004930</name>
</gene>
<dbReference type="EMBL" id="JAGHQM010000854">
    <property type="protein sequence ID" value="KAH0558408.1"/>
    <property type="molecule type" value="Genomic_DNA"/>
</dbReference>
<dbReference type="Gene3D" id="3.40.50.720">
    <property type="entry name" value="NAD(P)-binding Rossmann-like Domain"/>
    <property type="match status" value="1"/>
</dbReference>
<keyword evidence="1" id="KW-0560">Oxidoreductase</keyword>
<proteinExistence type="predicted"/>
<protein>
    <recommendedName>
        <fullName evidence="4">NAD(P)-binding protein</fullName>
    </recommendedName>
</protein>
<evidence type="ECO:0000313" key="2">
    <source>
        <dbReference type="EMBL" id="KAH0558408.1"/>
    </source>
</evidence>
<dbReference type="GO" id="GO:0016491">
    <property type="term" value="F:oxidoreductase activity"/>
    <property type="evidence" value="ECO:0007669"/>
    <property type="project" value="UniProtKB-KW"/>
</dbReference>
<dbReference type="SUPFAM" id="SSF51735">
    <property type="entry name" value="NAD(P)-binding Rossmann-fold domains"/>
    <property type="match status" value="1"/>
</dbReference>
<dbReference type="InterPro" id="IPR036291">
    <property type="entry name" value="NAD(P)-bd_dom_sf"/>
</dbReference>
<dbReference type="AlphaFoldDB" id="A0A9P8RNP8"/>
<reference evidence="2" key="1">
    <citation type="submission" date="2021-03" db="EMBL/GenBank/DDBJ databases">
        <title>Comparative genomics and phylogenomic investigation of the class Geoglossomycetes provide insights into ecological specialization and systematics.</title>
        <authorList>
            <person name="Melie T."/>
            <person name="Pirro S."/>
            <person name="Miller A.N."/>
            <person name="Quandt A."/>
        </authorList>
    </citation>
    <scope>NUCLEOTIDE SEQUENCE</scope>
    <source>
        <strain evidence="2">CAQ_001_2017</strain>
    </source>
</reference>
<evidence type="ECO:0008006" key="4">
    <source>
        <dbReference type="Google" id="ProtNLM"/>
    </source>
</evidence>
<evidence type="ECO:0000256" key="1">
    <source>
        <dbReference type="ARBA" id="ARBA00023002"/>
    </source>
</evidence>
<evidence type="ECO:0000313" key="3">
    <source>
        <dbReference type="Proteomes" id="UP000750711"/>
    </source>
</evidence>
<dbReference type="Proteomes" id="UP000750711">
    <property type="component" value="Unassembled WGS sequence"/>
</dbReference>
<dbReference type="PRINTS" id="PR00081">
    <property type="entry name" value="GDHRDH"/>
</dbReference>
<dbReference type="PANTHER" id="PTHR43157">
    <property type="entry name" value="PHOSPHATIDYLINOSITOL-GLYCAN BIOSYNTHESIS CLASS F PROTEIN-RELATED"/>
    <property type="match status" value="1"/>
</dbReference>
<name>A0A9P8RNP8_9PEZI</name>